<evidence type="ECO:0000313" key="2">
    <source>
        <dbReference type="EMBL" id="GIF82491.1"/>
    </source>
</evidence>
<keyword evidence="1" id="KW-1133">Transmembrane helix</keyword>
<keyword evidence="1" id="KW-0812">Transmembrane</keyword>
<dbReference type="EMBL" id="BONF01000020">
    <property type="protein sequence ID" value="GIF82491.1"/>
    <property type="molecule type" value="Genomic_DNA"/>
</dbReference>
<dbReference type="RefSeq" id="WP_203747766.1">
    <property type="nucleotide sequence ID" value="NZ_BONF01000020.1"/>
</dbReference>
<feature type="transmembrane region" description="Helical" evidence="1">
    <location>
        <begin position="12"/>
        <end position="33"/>
    </location>
</feature>
<sequence>MPLEPPKPLDPPTVPFALAGMAAFALAGLVLLLNKDWLTANGHESWLSICVAGVVWGIPGLLTMIVHDRHRKARRS</sequence>
<dbReference type="AlphaFoldDB" id="A0A8J3JDP7"/>
<protein>
    <recommendedName>
        <fullName evidence="4">DUF2530 domain-containing protein</fullName>
    </recommendedName>
</protein>
<comment type="caution">
    <text evidence="2">The sequence shown here is derived from an EMBL/GenBank/DDBJ whole genome shotgun (WGS) entry which is preliminary data.</text>
</comment>
<organism evidence="2 3">
    <name type="scientific">Catellatospora bangladeshensis</name>
    <dbReference type="NCBI Taxonomy" id="310355"/>
    <lineage>
        <taxon>Bacteria</taxon>
        <taxon>Bacillati</taxon>
        <taxon>Actinomycetota</taxon>
        <taxon>Actinomycetes</taxon>
        <taxon>Micromonosporales</taxon>
        <taxon>Micromonosporaceae</taxon>
        <taxon>Catellatospora</taxon>
    </lineage>
</organism>
<keyword evidence="3" id="KW-1185">Reference proteome</keyword>
<evidence type="ECO:0000313" key="3">
    <source>
        <dbReference type="Proteomes" id="UP000601223"/>
    </source>
</evidence>
<evidence type="ECO:0000256" key="1">
    <source>
        <dbReference type="SAM" id="Phobius"/>
    </source>
</evidence>
<gene>
    <name evidence="2" type="ORF">Cba03nite_38400</name>
</gene>
<accession>A0A8J3JDP7</accession>
<dbReference type="Pfam" id="PF10745">
    <property type="entry name" value="DUF2530"/>
    <property type="match status" value="1"/>
</dbReference>
<proteinExistence type="predicted"/>
<keyword evidence="1" id="KW-0472">Membrane</keyword>
<dbReference type="Proteomes" id="UP000601223">
    <property type="component" value="Unassembled WGS sequence"/>
</dbReference>
<feature type="transmembrane region" description="Helical" evidence="1">
    <location>
        <begin position="45"/>
        <end position="66"/>
    </location>
</feature>
<name>A0A8J3JDP7_9ACTN</name>
<evidence type="ECO:0008006" key="4">
    <source>
        <dbReference type="Google" id="ProtNLM"/>
    </source>
</evidence>
<reference evidence="2 3" key="1">
    <citation type="submission" date="2021-01" db="EMBL/GenBank/DDBJ databases">
        <title>Whole genome shotgun sequence of Catellatospora bangladeshensis NBRC 107357.</title>
        <authorList>
            <person name="Komaki H."/>
            <person name="Tamura T."/>
        </authorList>
    </citation>
    <scope>NUCLEOTIDE SEQUENCE [LARGE SCALE GENOMIC DNA]</scope>
    <source>
        <strain evidence="2 3">NBRC 107357</strain>
    </source>
</reference>
<dbReference type="InterPro" id="IPR019681">
    <property type="entry name" value="DUF2530"/>
</dbReference>